<dbReference type="WBParaSite" id="PDA_v2.g14922.t1">
    <property type="protein sequence ID" value="PDA_v2.g14922.t1"/>
    <property type="gene ID" value="PDA_v2.g14922"/>
</dbReference>
<feature type="compositionally biased region" description="Polar residues" evidence="1">
    <location>
        <begin position="1"/>
        <end position="10"/>
    </location>
</feature>
<keyword evidence="2" id="KW-1185">Reference proteome</keyword>
<evidence type="ECO:0000256" key="1">
    <source>
        <dbReference type="SAM" id="MobiDB-lite"/>
    </source>
</evidence>
<name>A0A914PBH6_9BILA</name>
<dbReference type="Proteomes" id="UP000887578">
    <property type="component" value="Unplaced"/>
</dbReference>
<protein>
    <submittedName>
        <fullName evidence="3">Uncharacterized protein</fullName>
    </submittedName>
</protein>
<reference evidence="3" key="1">
    <citation type="submission" date="2022-11" db="UniProtKB">
        <authorList>
            <consortium name="WormBaseParasite"/>
        </authorList>
    </citation>
    <scope>IDENTIFICATION</scope>
</reference>
<feature type="region of interest" description="Disordered" evidence="1">
    <location>
        <begin position="1"/>
        <end position="21"/>
    </location>
</feature>
<proteinExistence type="predicted"/>
<dbReference type="AlphaFoldDB" id="A0A914PBH6"/>
<accession>A0A914PBH6</accession>
<organism evidence="2 3">
    <name type="scientific">Panagrolaimus davidi</name>
    <dbReference type="NCBI Taxonomy" id="227884"/>
    <lineage>
        <taxon>Eukaryota</taxon>
        <taxon>Metazoa</taxon>
        <taxon>Ecdysozoa</taxon>
        <taxon>Nematoda</taxon>
        <taxon>Chromadorea</taxon>
        <taxon>Rhabditida</taxon>
        <taxon>Tylenchina</taxon>
        <taxon>Panagrolaimomorpha</taxon>
        <taxon>Panagrolaimoidea</taxon>
        <taxon>Panagrolaimidae</taxon>
        <taxon>Panagrolaimus</taxon>
    </lineage>
</organism>
<evidence type="ECO:0000313" key="3">
    <source>
        <dbReference type="WBParaSite" id="PDA_v2.g14922.t1"/>
    </source>
</evidence>
<sequence>MNEPTDTQQNESRDPHKFPGAAGHEILLRSNFFEIKFVKNPSIGTFEVIAFQEMKNGRTVLVPQSNKLFSLFKSNYATELEGYIVIQGYRTKHGITVYTVPSYPENHFPARV</sequence>
<evidence type="ECO:0000313" key="2">
    <source>
        <dbReference type="Proteomes" id="UP000887578"/>
    </source>
</evidence>